<dbReference type="InterPro" id="IPR003599">
    <property type="entry name" value="Ig_sub"/>
</dbReference>
<dbReference type="PANTHER" id="PTHR10075">
    <property type="entry name" value="BASIGIN RELATED"/>
    <property type="match status" value="1"/>
</dbReference>
<dbReference type="PROSITE" id="PS50835">
    <property type="entry name" value="IG_LIKE"/>
    <property type="match status" value="3"/>
</dbReference>
<proteinExistence type="predicted"/>
<keyword evidence="4" id="KW-0472">Membrane</keyword>
<evidence type="ECO:0000256" key="5">
    <source>
        <dbReference type="ARBA" id="ARBA00023157"/>
    </source>
</evidence>
<comment type="subcellular location">
    <subcellularLocation>
        <location evidence="1">Cell membrane</location>
    </subcellularLocation>
</comment>
<organism evidence="10 11">
    <name type="scientific">Scylla paramamosain</name>
    <name type="common">Mud crab</name>
    <dbReference type="NCBI Taxonomy" id="85552"/>
    <lineage>
        <taxon>Eukaryota</taxon>
        <taxon>Metazoa</taxon>
        <taxon>Ecdysozoa</taxon>
        <taxon>Arthropoda</taxon>
        <taxon>Crustacea</taxon>
        <taxon>Multicrustacea</taxon>
        <taxon>Malacostraca</taxon>
        <taxon>Eumalacostraca</taxon>
        <taxon>Eucarida</taxon>
        <taxon>Decapoda</taxon>
        <taxon>Pleocyemata</taxon>
        <taxon>Brachyura</taxon>
        <taxon>Eubrachyura</taxon>
        <taxon>Portunoidea</taxon>
        <taxon>Portunidae</taxon>
        <taxon>Portuninae</taxon>
        <taxon>Scylla</taxon>
    </lineage>
</organism>
<dbReference type="SUPFAM" id="SSF48726">
    <property type="entry name" value="Immunoglobulin"/>
    <property type="match status" value="3"/>
</dbReference>
<dbReference type="InterPro" id="IPR013783">
    <property type="entry name" value="Ig-like_fold"/>
</dbReference>
<protein>
    <recommendedName>
        <fullName evidence="9">Ig-like domain-containing protein</fullName>
    </recommendedName>
</protein>
<dbReference type="Pfam" id="PF13927">
    <property type="entry name" value="Ig_3"/>
    <property type="match status" value="1"/>
</dbReference>
<dbReference type="GO" id="GO:0007156">
    <property type="term" value="P:homophilic cell adhesion via plasma membrane adhesion molecules"/>
    <property type="evidence" value="ECO:0007669"/>
    <property type="project" value="TreeGrafter"/>
</dbReference>
<dbReference type="SMART" id="SM00409">
    <property type="entry name" value="IG"/>
    <property type="match status" value="4"/>
</dbReference>
<dbReference type="InterPro" id="IPR007110">
    <property type="entry name" value="Ig-like_dom"/>
</dbReference>
<dbReference type="GO" id="GO:0030424">
    <property type="term" value="C:axon"/>
    <property type="evidence" value="ECO:0007669"/>
    <property type="project" value="TreeGrafter"/>
</dbReference>
<dbReference type="Proteomes" id="UP001487740">
    <property type="component" value="Unassembled WGS sequence"/>
</dbReference>
<dbReference type="GO" id="GO:0007411">
    <property type="term" value="P:axon guidance"/>
    <property type="evidence" value="ECO:0007669"/>
    <property type="project" value="TreeGrafter"/>
</dbReference>
<dbReference type="InterPro" id="IPR003598">
    <property type="entry name" value="Ig_sub2"/>
</dbReference>
<evidence type="ECO:0000259" key="9">
    <source>
        <dbReference type="PROSITE" id="PS50835"/>
    </source>
</evidence>
<accession>A0AAW0TR88</accession>
<keyword evidence="2" id="KW-1003">Cell membrane</keyword>
<evidence type="ECO:0000256" key="8">
    <source>
        <dbReference type="SAM" id="MobiDB-lite"/>
    </source>
</evidence>
<feature type="region of interest" description="Disordered" evidence="8">
    <location>
        <begin position="476"/>
        <end position="504"/>
    </location>
</feature>
<dbReference type="Gene3D" id="2.60.40.10">
    <property type="entry name" value="Immunoglobulins"/>
    <property type="match status" value="4"/>
</dbReference>
<evidence type="ECO:0000313" key="10">
    <source>
        <dbReference type="EMBL" id="KAK8390020.1"/>
    </source>
</evidence>
<dbReference type="Pfam" id="PF07679">
    <property type="entry name" value="I-set"/>
    <property type="match status" value="2"/>
</dbReference>
<evidence type="ECO:0000256" key="4">
    <source>
        <dbReference type="ARBA" id="ARBA00023136"/>
    </source>
</evidence>
<dbReference type="GO" id="GO:0070593">
    <property type="term" value="P:dendrite self-avoidance"/>
    <property type="evidence" value="ECO:0007669"/>
    <property type="project" value="TreeGrafter"/>
</dbReference>
<feature type="domain" description="Ig-like" evidence="9">
    <location>
        <begin position="231"/>
        <end position="318"/>
    </location>
</feature>
<dbReference type="InterPro" id="IPR036179">
    <property type="entry name" value="Ig-like_dom_sf"/>
</dbReference>
<evidence type="ECO:0000313" key="11">
    <source>
        <dbReference type="Proteomes" id="UP001487740"/>
    </source>
</evidence>
<evidence type="ECO:0000256" key="3">
    <source>
        <dbReference type="ARBA" id="ARBA00022737"/>
    </source>
</evidence>
<gene>
    <name evidence="10" type="ORF">O3P69_012912</name>
</gene>
<keyword evidence="7" id="KW-0393">Immunoglobulin domain</keyword>
<evidence type="ECO:0000256" key="2">
    <source>
        <dbReference type="ARBA" id="ARBA00022475"/>
    </source>
</evidence>
<comment type="caution">
    <text evidence="10">The sequence shown here is derived from an EMBL/GenBank/DDBJ whole genome shotgun (WGS) entry which is preliminary data.</text>
</comment>
<dbReference type="AlphaFoldDB" id="A0AAW0TR88"/>
<dbReference type="EMBL" id="JARAKH010000026">
    <property type="protein sequence ID" value="KAK8390020.1"/>
    <property type="molecule type" value="Genomic_DNA"/>
</dbReference>
<dbReference type="FunFam" id="2.60.40.10:FF:000005">
    <property type="entry name" value="Neuronal cell adhesion molecule"/>
    <property type="match status" value="1"/>
</dbReference>
<sequence>MIVKQSRKEVLYDLQETKSRSALPVVLECEADGAPSPNYRWTKDGEALAWQADPRLSLEEDTGSLVISQPGMEDNGMYQCFAYNDLGTAASDPIYLLNVSSIYFSNDDEPSDTYNLVAELGRPYKLSCPKAFAFPEPALTWVRAIDHPENIELEFVKDERVVTDPNGDLWFTHVTHEDDTAEQGFEFMCLANTPFRPYDYSIASIVHIKVKDPEDGTHNLKEDMVNVESFPMFTSAEEVTFKAGEENTLWCIYGGEPVPEIIWKRVDDVVTLPNTRVTTKNHGRTLVFADTQLEDAGEYSCTVHNGVGKEKSSVMRVTVEQAPVFREPISSQTVHEGATVTFTCDTNSTTDVVYTWMLNGRRLSPRDRHLRRTIEGPRLVIAGVSATDVGNYACNASSPLGYAYGQAVLNVLPLDRQMSGGQSCHQLEDLRVEVSQLREAVMELQSVVLGQHNVTQHTLEAVVAINKELTVSRASTQQLEAQGSGKEETQQEEEATTTTEAPAA</sequence>
<dbReference type="GO" id="GO:0005886">
    <property type="term" value="C:plasma membrane"/>
    <property type="evidence" value="ECO:0007669"/>
    <property type="project" value="UniProtKB-SubCell"/>
</dbReference>
<keyword evidence="6" id="KW-0325">Glycoprotein</keyword>
<dbReference type="InterPro" id="IPR013098">
    <property type="entry name" value="Ig_I-set"/>
</dbReference>
<evidence type="ECO:0000256" key="6">
    <source>
        <dbReference type="ARBA" id="ARBA00023180"/>
    </source>
</evidence>
<reference evidence="10 11" key="1">
    <citation type="submission" date="2023-03" db="EMBL/GenBank/DDBJ databases">
        <title>High-quality genome of Scylla paramamosain provides insights in environmental adaptation.</title>
        <authorList>
            <person name="Zhang L."/>
        </authorList>
    </citation>
    <scope>NUCLEOTIDE SEQUENCE [LARGE SCALE GENOMIC DNA]</scope>
    <source>
        <strain evidence="10">LZ_2023a</strain>
        <tissue evidence="10">Muscle</tissue>
    </source>
</reference>
<feature type="domain" description="Ig-like" evidence="9">
    <location>
        <begin position="25"/>
        <end position="100"/>
    </location>
</feature>
<evidence type="ECO:0000256" key="7">
    <source>
        <dbReference type="ARBA" id="ARBA00023319"/>
    </source>
</evidence>
<name>A0AAW0TR88_SCYPA</name>
<dbReference type="PANTHER" id="PTHR10075:SF100">
    <property type="entry name" value="FASCICLIN-2"/>
    <property type="match status" value="1"/>
</dbReference>
<feature type="domain" description="Ig-like" evidence="9">
    <location>
        <begin position="323"/>
        <end position="410"/>
    </location>
</feature>
<dbReference type="SMART" id="SM00408">
    <property type="entry name" value="IGc2"/>
    <property type="match status" value="4"/>
</dbReference>
<keyword evidence="5" id="KW-1015">Disulfide bond</keyword>
<keyword evidence="11" id="KW-1185">Reference proteome</keyword>
<dbReference type="GO" id="GO:0098632">
    <property type="term" value="F:cell-cell adhesion mediator activity"/>
    <property type="evidence" value="ECO:0007669"/>
    <property type="project" value="TreeGrafter"/>
</dbReference>
<keyword evidence="3" id="KW-0677">Repeat</keyword>
<evidence type="ECO:0000256" key="1">
    <source>
        <dbReference type="ARBA" id="ARBA00004236"/>
    </source>
</evidence>